<evidence type="ECO:0000256" key="2">
    <source>
        <dbReference type="ARBA" id="ARBA00022614"/>
    </source>
</evidence>
<name>I0Z972_COCSC</name>
<evidence type="ECO:0000259" key="9">
    <source>
        <dbReference type="PROSITE" id="PS50011"/>
    </source>
</evidence>
<dbReference type="SUPFAM" id="SSF56112">
    <property type="entry name" value="Protein kinase-like (PK-like)"/>
    <property type="match status" value="1"/>
</dbReference>
<dbReference type="CDD" id="cd13999">
    <property type="entry name" value="STKc_MAP3K-like"/>
    <property type="match status" value="1"/>
</dbReference>
<feature type="binding site" evidence="6">
    <location>
        <position position="700"/>
    </location>
    <ligand>
        <name>ATP</name>
        <dbReference type="ChEBI" id="CHEBI:30616"/>
    </ligand>
</feature>
<evidence type="ECO:0000256" key="3">
    <source>
        <dbReference type="ARBA" id="ARBA00022737"/>
    </source>
</evidence>
<keyword evidence="2" id="KW-0433">Leucine-rich repeat</keyword>
<dbReference type="GO" id="GO:0004672">
    <property type="term" value="F:protein kinase activity"/>
    <property type="evidence" value="ECO:0007669"/>
    <property type="project" value="InterPro"/>
</dbReference>
<gene>
    <name evidence="10" type="ORF">COCSUDRAFT_55214</name>
</gene>
<dbReference type="Gene3D" id="3.80.10.10">
    <property type="entry name" value="Ribonuclease Inhibitor"/>
    <property type="match status" value="1"/>
</dbReference>
<reference evidence="10 11" key="1">
    <citation type="journal article" date="2012" name="Genome Biol.">
        <title>The genome of the polar eukaryotic microalga coccomyxa subellipsoidea reveals traits of cold adaptation.</title>
        <authorList>
            <person name="Blanc G."/>
            <person name="Agarkova I."/>
            <person name="Grimwood J."/>
            <person name="Kuo A."/>
            <person name="Brueggeman A."/>
            <person name="Dunigan D."/>
            <person name="Gurnon J."/>
            <person name="Ladunga I."/>
            <person name="Lindquist E."/>
            <person name="Lucas S."/>
            <person name="Pangilinan J."/>
            <person name="Proschold T."/>
            <person name="Salamov A."/>
            <person name="Schmutz J."/>
            <person name="Weeks D."/>
            <person name="Yamada T."/>
            <person name="Claverie J.M."/>
            <person name="Grigoriev I."/>
            <person name="Van Etten J."/>
            <person name="Lomsadze A."/>
            <person name="Borodovsky M."/>
        </authorList>
    </citation>
    <scope>NUCLEOTIDE SEQUENCE [LARGE SCALE GENOMIC DNA]</scope>
    <source>
        <strain evidence="10 11">C-169</strain>
    </source>
</reference>
<dbReference type="KEGG" id="csl:COCSUDRAFT_55214"/>
<keyword evidence="4 6" id="KW-0547">Nucleotide-binding</keyword>
<evidence type="ECO:0000256" key="7">
    <source>
        <dbReference type="SAM" id="MobiDB-lite"/>
    </source>
</evidence>
<dbReference type="InterPro" id="IPR050647">
    <property type="entry name" value="Plant_LRR-RLKs"/>
</dbReference>
<keyword evidence="11" id="KW-1185">Reference proteome</keyword>
<dbReference type="PANTHER" id="PTHR48056">
    <property type="entry name" value="LRR RECEPTOR-LIKE SERINE/THREONINE-PROTEIN KINASE-RELATED"/>
    <property type="match status" value="1"/>
</dbReference>
<keyword evidence="3" id="KW-0677">Repeat</keyword>
<dbReference type="GO" id="GO:0005524">
    <property type="term" value="F:ATP binding"/>
    <property type="evidence" value="ECO:0007669"/>
    <property type="project" value="UniProtKB-UniRule"/>
</dbReference>
<evidence type="ECO:0000256" key="6">
    <source>
        <dbReference type="PROSITE-ProRule" id="PRU10141"/>
    </source>
</evidence>
<feature type="region of interest" description="Disordered" evidence="7">
    <location>
        <begin position="914"/>
        <end position="981"/>
    </location>
</feature>
<dbReference type="OrthoDB" id="512971at2759"/>
<evidence type="ECO:0000256" key="8">
    <source>
        <dbReference type="SAM" id="Phobius"/>
    </source>
</evidence>
<keyword evidence="8" id="KW-1133">Transmembrane helix</keyword>
<dbReference type="InterPro" id="IPR017441">
    <property type="entry name" value="Protein_kinase_ATP_BS"/>
</dbReference>
<sequence length="981" mass="104100">MGNIHPSLASLDQLQVLRLDRNWFNGSLPKEFAYGFPNLVEMRLDFNSLTGSIPAEWGNAGAFPSLLRAHIGGNQLKGSLPEMQSGAMAELEVLGMQWNMLQGKVPSSWANLSSLRALWVRPGNYQLCGSPPPLAAFHLCKEVDAQCEITSSLGKICSLEVPVNPALLPPPTATATVLEAVLRIEGANIFPFTANNLNIFVSALVDLLPNITASDIVIGQVLPIVWAGPVNASSSGRQLATPMPWPVPNLQHVQPGPQVSMQNWVLDAVFDPVTVIEGGRRRLTGAWPRGGAASLGRRLLQGPAVNNVPTLPPGLQGAVFRPRPGFSNAAAPRAAAKAAVPAVAPEAVDSQETAEALPFGSDRPYGTPVPGGILIGADVPTITNGNVSEAEAMVARVASSRSLVQRLQAGGLAVVHVMLVSCEPLDPSALPVRLRPQIINFTLPGQGKRPHSDSTAPAQQHFPQGLIVGIVLAVVGILLAVFAIATLIVHRRVPSTHCLRPKWRKQRLHPSASPMSTLATAQSTEALKAAGSQALEVRLSSNTGTSIGTPGRLRTLASDMESSGGQLLGPPSDHSLSDTGTQVSDATLVARLGNEGLPAAAARAGSGQVEERQAAGLHASTSDRGQGLTEWAGTGQGLGSLGKQGSSIELPALPWSDWEISAEQITICKREDGSDWELGAGAFGKVFKALRGGVQVVAVKVLHDAEVGGVNFTREIAILKGCRHSNIVQFQGACVSGSRTMLVMEYVEGGDLWRALQREGSRVRSWAQQGKRVALDIARGLCFLHAHSIVLFDLKSHNVLLTRDGTAKIADVGLAKVLTQGYVSKLEEVAGTFAWAAPELLMGGRCSDKVDMFSFGVVLWELATCERPQRGQLRDVRVPEEVPEEVAQLINECLSYDPKLRPSAKQIYDRLQASALPRPQPPPPAVPGTPFAAAARAPDEQDSPLPGGDGAKEVRTEPLQRMPTPLGSRRLPVRSAFETDD</sequence>
<dbReference type="RefSeq" id="XP_005651735.1">
    <property type="nucleotide sequence ID" value="XM_005651678.1"/>
</dbReference>
<dbReference type="PANTHER" id="PTHR48056:SF81">
    <property type="entry name" value="RECEPTOR PROTEIN-TYROSINE KINASE CEPR1"/>
    <property type="match status" value="1"/>
</dbReference>
<dbReference type="SMART" id="SM00220">
    <property type="entry name" value="S_TKc"/>
    <property type="match status" value="1"/>
</dbReference>
<evidence type="ECO:0000313" key="11">
    <source>
        <dbReference type="Proteomes" id="UP000007264"/>
    </source>
</evidence>
<comment type="caution">
    <text evidence="10">The sequence shown here is derived from an EMBL/GenBank/DDBJ whole genome shotgun (WGS) entry which is preliminary data.</text>
</comment>
<dbReference type="InterPro" id="IPR011009">
    <property type="entry name" value="Kinase-like_dom_sf"/>
</dbReference>
<evidence type="ECO:0000256" key="5">
    <source>
        <dbReference type="ARBA" id="ARBA00022840"/>
    </source>
</evidence>
<keyword evidence="5 6" id="KW-0067">ATP-binding</keyword>
<dbReference type="SUPFAM" id="SSF52058">
    <property type="entry name" value="L domain-like"/>
    <property type="match status" value="1"/>
</dbReference>
<feature type="region of interest" description="Disordered" evidence="7">
    <location>
        <begin position="559"/>
        <end position="579"/>
    </location>
</feature>
<accession>I0Z972</accession>
<organism evidence="10 11">
    <name type="scientific">Coccomyxa subellipsoidea (strain C-169)</name>
    <name type="common">Green microalga</name>
    <dbReference type="NCBI Taxonomy" id="574566"/>
    <lineage>
        <taxon>Eukaryota</taxon>
        <taxon>Viridiplantae</taxon>
        <taxon>Chlorophyta</taxon>
        <taxon>core chlorophytes</taxon>
        <taxon>Trebouxiophyceae</taxon>
        <taxon>Trebouxiophyceae incertae sedis</taxon>
        <taxon>Coccomyxaceae</taxon>
        <taxon>Coccomyxa</taxon>
        <taxon>Coccomyxa subellipsoidea</taxon>
    </lineage>
</organism>
<dbReference type="AlphaFoldDB" id="I0Z972"/>
<keyword evidence="8" id="KW-0472">Membrane</keyword>
<dbReference type="EMBL" id="AGSI01000001">
    <property type="protein sequence ID" value="EIE27191.1"/>
    <property type="molecule type" value="Genomic_DNA"/>
</dbReference>
<dbReference type="InterPro" id="IPR000719">
    <property type="entry name" value="Prot_kinase_dom"/>
</dbReference>
<feature type="transmembrane region" description="Helical" evidence="8">
    <location>
        <begin position="466"/>
        <end position="489"/>
    </location>
</feature>
<dbReference type="Proteomes" id="UP000007264">
    <property type="component" value="Unassembled WGS sequence"/>
</dbReference>
<dbReference type="eggNOG" id="KOG0192">
    <property type="taxonomic scope" value="Eukaryota"/>
</dbReference>
<dbReference type="GeneID" id="17045206"/>
<dbReference type="Pfam" id="PF00069">
    <property type="entry name" value="Pkinase"/>
    <property type="match status" value="1"/>
</dbReference>
<evidence type="ECO:0000313" key="10">
    <source>
        <dbReference type="EMBL" id="EIE27191.1"/>
    </source>
</evidence>
<dbReference type="PROSITE" id="PS00107">
    <property type="entry name" value="PROTEIN_KINASE_ATP"/>
    <property type="match status" value="1"/>
</dbReference>
<dbReference type="Gene3D" id="1.10.510.10">
    <property type="entry name" value="Transferase(Phosphotransferase) domain 1"/>
    <property type="match status" value="1"/>
</dbReference>
<feature type="compositionally biased region" description="Pro residues" evidence="7">
    <location>
        <begin position="918"/>
        <end position="927"/>
    </location>
</feature>
<keyword evidence="8" id="KW-0812">Transmembrane</keyword>
<dbReference type="GO" id="GO:0005930">
    <property type="term" value="C:axoneme"/>
    <property type="evidence" value="ECO:0007669"/>
    <property type="project" value="UniProtKB-SubCell"/>
</dbReference>
<protein>
    <recommendedName>
        <fullName evidence="9">Protein kinase domain-containing protein</fullName>
    </recommendedName>
</protein>
<dbReference type="STRING" id="574566.I0Z972"/>
<proteinExistence type="predicted"/>
<dbReference type="PROSITE" id="PS50011">
    <property type="entry name" value="PROTEIN_KINASE_DOM"/>
    <property type="match status" value="1"/>
</dbReference>
<evidence type="ECO:0000256" key="4">
    <source>
        <dbReference type="ARBA" id="ARBA00022741"/>
    </source>
</evidence>
<dbReference type="InterPro" id="IPR032675">
    <property type="entry name" value="LRR_dom_sf"/>
</dbReference>
<comment type="subcellular location">
    <subcellularLocation>
        <location evidence="1">Cytoplasm</location>
        <location evidence="1">Cytoskeleton</location>
        <location evidence="1">Cilium axoneme</location>
    </subcellularLocation>
</comment>
<evidence type="ECO:0000256" key="1">
    <source>
        <dbReference type="ARBA" id="ARBA00004430"/>
    </source>
</evidence>
<feature type="domain" description="Protein kinase" evidence="9">
    <location>
        <begin position="672"/>
        <end position="916"/>
    </location>
</feature>